<sequence length="236" mass="28149">MRILICDDDPVFCDELERDLEQYEIIHRLEFEILKVFSGEQALDALAQGDWDVLFMDIEMPTINGVEAGKRVREQLQNYSLKIIYVSSRQEYAMDLFKVDTFDFLIKPVAYEELEAVLDKLQKTLDRNGEMFVYRKKGQAVRCRLEDILYFESWLKKTIIVTRQKEDEFYAPLKDIYEELKDKKFFYCHKSILVNYDRVAEFHYDRLVLDNGKELEISQSKRKEVRRLSGEMGMES</sequence>
<dbReference type="Proteomes" id="UP000192328">
    <property type="component" value="Unassembled WGS sequence"/>
</dbReference>
<reference evidence="1" key="1">
    <citation type="submission" date="2017-04" db="EMBL/GenBank/DDBJ databases">
        <authorList>
            <person name="Varghese N."/>
            <person name="Submissions S."/>
        </authorList>
    </citation>
    <scope>NUCLEOTIDE SEQUENCE</scope>
    <source>
        <strain evidence="1">WTE2008</strain>
    </source>
</reference>
<name>A0AC61PP98_9FIRM</name>
<evidence type="ECO:0000313" key="2">
    <source>
        <dbReference type="Proteomes" id="UP000192328"/>
    </source>
</evidence>
<comment type="caution">
    <text evidence="1">The sequence shown here is derived from an EMBL/GenBank/DDBJ whole genome shotgun (WGS) entry which is preliminary data.</text>
</comment>
<proteinExistence type="predicted"/>
<keyword evidence="2" id="KW-1185">Reference proteome</keyword>
<organism evidence="1 2">
    <name type="scientific">Aristaeella lactis</name>
    <dbReference type="NCBI Taxonomy" id="3046383"/>
    <lineage>
        <taxon>Bacteria</taxon>
        <taxon>Bacillati</taxon>
        <taxon>Bacillota</taxon>
        <taxon>Clostridia</taxon>
        <taxon>Eubacteriales</taxon>
        <taxon>Aristaeellaceae</taxon>
        <taxon>Aristaeella</taxon>
    </lineage>
</organism>
<evidence type="ECO:0000313" key="1">
    <source>
        <dbReference type="EMBL" id="SMC82843.1"/>
    </source>
</evidence>
<gene>
    <name evidence="1" type="ORF">SAMN06297397_2734</name>
</gene>
<accession>A0AC61PP98</accession>
<protein>
    <submittedName>
        <fullName evidence="1">Two component transcriptional regulator, LytTR family</fullName>
    </submittedName>
</protein>
<dbReference type="EMBL" id="FWXZ01000007">
    <property type="protein sequence ID" value="SMC82843.1"/>
    <property type="molecule type" value="Genomic_DNA"/>
</dbReference>